<dbReference type="STRING" id="121845.A0A1S3DK15"/>
<keyword evidence="6" id="KW-1185">Reference proteome</keyword>
<dbReference type="Proteomes" id="UP000079169">
    <property type="component" value="Unplaced"/>
</dbReference>
<evidence type="ECO:0000256" key="5">
    <source>
        <dbReference type="SAM" id="MobiDB-lite"/>
    </source>
</evidence>
<name>A0A1S3DK15_DIACI</name>
<sequence length="257" mass="28398">MFANPFGMMGGMPGFGGASPFMPMMPQMPNMSQLMSQMQNNGNCHSYSSSTVMSMTNGPDGRPQVYQATSSTRSAPGGIRETKKAVCDSRTGVKKLAIGHAIGDKEHIIEREQNLRSGEQEERQDFINLDEEESEAFNQEWRQKAREAQLLQHSVNYPQTRHQALPDANGSSSRHSSSSRHHRQHSPMLAIQSAPQPQPSRKRDHSGADKMKPAAKKECNSGEQTKQECNRTSPAPPSGETKKQSSHHGEKKLKTGE</sequence>
<dbReference type="PANTHER" id="PTHR13105">
    <property type="entry name" value="MYELOID LEUKEMIA FACTOR"/>
    <property type="match status" value="1"/>
</dbReference>
<protein>
    <submittedName>
        <fullName evidence="7">Myeloid leukemia factor 2</fullName>
    </submittedName>
</protein>
<dbReference type="Pfam" id="PF10248">
    <property type="entry name" value="Mlf1IP"/>
    <property type="match status" value="1"/>
</dbReference>
<dbReference type="AlphaFoldDB" id="A0A1S3DK15"/>
<dbReference type="PaxDb" id="121845-A0A1S3DK15"/>
<gene>
    <name evidence="7" type="primary">LOC103520168</name>
</gene>
<accession>A0A1S3DK15</accession>
<dbReference type="RefSeq" id="XP_008483486.2">
    <property type="nucleotide sequence ID" value="XM_008485264.3"/>
</dbReference>
<comment type="subcellular location">
    <subcellularLocation>
        <location evidence="1">Cytoplasm</location>
    </subcellularLocation>
</comment>
<dbReference type="InterPro" id="IPR019376">
    <property type="entry name" value="Myeloid_leukemia_factor"/>
</dbReference>
<organism evidence="6 7">
    <name type="scientific">Diaphorina citri</name>
    <name type="common">Asian citrus psyllid</name>
    <dbReference type="NCBI Taxonomy" id="121845"/>
    <lineage>
        <taxon>Eukaryota</taxon>
        <taxon>Metazoa</taxon>
        <taxon>Ecdysozoa</taxon>
        <taxon>Arthropoda</taxon>
        <taxon>Hexapoda</taxon>
        <taxon>Insecta</taxon>
        <taxon>Pterygota</taxon>
        <taxon>Neoptera</taxon>
        <taxon>Paraneoptera</taxon>
        <taxon>Hemiptera</taxon>
        <taxon>Sternorrhyncha</taxon>
        <taxon>Psylloidea</taxon>
        <taxon>Psyllidae</taxon>
        <taxon>Diaphorininae</taxon>
        <taxon>Diaphorina</taxon>
    </lineage>
</organism>
<proteinExistence type="inferred from homology"/>
<feature type="compositionally biased region" description="Basic and acidic residues" evidence="5">
    <location>
        <begin position="205"/>
        <end position="229"/>
    </location>
</feature>
<dbReference type="GO" id="GO:0005737">
    <property type="term" value="C:cytoplasm"/>
    <property type="evidence" value="ECO:0007669"/>
    <property type="project" value="UniProtKB-SubCell"/>
</dbReference>
<evidence type="ECO:0000256" key="3">
    <source>
        <dbReference type="ARBA" id="ARBA00022490"/>
    </source>
</evidence>
<feature type="region of interest" description="Disordered" evidence="5">
    <location>
        <begin position="162"/>
        <end position="257"/>
    </location>
</feature>
<comment type="similarity">
    <text evidence="2">Belongs to the MLF family.</text>
</comment>
<keyword evidence="3" id="KW-0963">Cytoplasm</keyword>
<reference evidence="7" key="1">
    <citation type="submission" date="2025-08" db="UniProtKB">
        <authorList>
            <consortium name="RefSeq"/>
        </authorList>
    </citation>
    <scope>IDENTIFICATION</scope>
</reference>
<evidence type="ECO:0000256" key="1">
    <source>
        <dbReference type="ARBA" id="ARBA00004496"/>
    </source>
</evidence>
<evidence type="ECO:0000313" key="7">
    <source>
        <dbReference type="RefSeq" id="XP_008483486.2"/>
    </source>
</evidence>
<dbReference type="GeneID" id="103520168"/>
<evidence type="ECO:0000256" key="4">
    <source>
        <dbReference type="ARBA" id="ARBA00022553"/>
    </source>
</evidence>
<evidence type="ECO:0000256" key="2">
    <source>
        <dbReference type="ARBA" id="ARBA00008332"/>
    </source>
</evidence>
<evidence type="ECO:0000313" key="6">
    <source>
        <dbReference type="Proteomes" id="UP000079169"/>
    </source>
</evidence>
<keyword evidence="4" id="KW-0597">Phosphoprotein</keyword>
<dbReference type="KEGG" id="dci:103520168"/>